<dbReference type="InterPro" id="IPR023393">
    <property type="entry name" value="START-like_dom_sf"/>
</dbReference>
<dbReference type="Proteomes" id="UP000236732">
    <property type="component" value="Unassembled WGS sequence"/>
</dbReference>
<dbReference type="AlphaFoldDB" id="A0A1H6EY85"/>
<accession>A0A1H6EY85</accession>
<dbReference type="PANTHER" id="PTHR33824:SF7">
    <property type="entry name" value="POLYKETIDE CYCLASE_DEHYDRASE AND LIPID TRANSPORT SUPERFAMILY PROTEIN"/>
    <property type="match status" value="1"/>
</dbReference>
<proteinExistence type="predicted"/>
<reference evidence="3 4" key="1">
    <citation type="submission" date="2016-10" db="EMBL/GenBank/DDBJ databases">
        <authorList>
            <person name="de Groot N.N."/>
        </authorList>
    </citation>
    <scope>NUCLEOTIDE SEQUENCE [LARGE SCALE GENOMIC DNA]</scope>
    <source>
        <strain evidence="3 4">CGMCC 4.7037</strain>
    </source>
</reference>
<dbReference type="OrthoDB" id="3695445at2"/>
<dbReference type="Gene3D" id="3.30.530.20">
    <property type="match status" value="1"/>
</dbReference>
<evidence type="ECO:0000313" key="4">
    <source>
        <dbReference type="Proteomes" id="UP000236732"/>
    </source>
</evidence>
<evidence type="ECO:0000256" key="1">
    <source>
        <dbReference type="SAM" id="MobiDB-lite"/>
    </source>
</evidence>
<organism evidence="3 4">
    <name type="scientific">Nonomuraea solani</name>
    <dbReference type="NCBI Taxonomy" id="1144553"/>
    <lineage>
        <taxon>Bacteria</taxon>
        <taxon>Bacillati</taxon>
        <taxon>Actinomycetota</taxon>
        <taxon>Actinomycetes</taxon>
        <taxon>Streptosporangiales</taxon>
        <taxon>Streptosporangiaceae</taxon>
        <taxon>Nonomuraea</taxon>
    </lineage>
</organism>
<dbReference type="RefSeq" id="WP_103963858.1">
    <property type="nucleotide sequence ID" value="NZ_FNVT01000030.1"/>
</dbReference>
<dbReference type="Pfam" id="PF03364">
    <property type="entry name" value="Polyketide_cyc"/>
    <property type="match status" value="1"/>
</dbReference>
<dbReference type="InterPro" id="IPR005031">
    <property type="entry name" value="COQ10_START"/>
</dbReference>
<dbReference type="SUPFAM" id="SSF55961">
    <property type="entry name" value="Bet v1-like"/>
    <property type="match status" value="1"/>
</dbReference>
<feature type="region of interest" description="Disordered" evidence="1">
    <location>
        <begin position="139"/>
        <end position="205"/>
    </location>
</feature>
<feature type="compositionally biased region" description="Basic and acidic residues" evidence="1">
    <location>
        <begin position="148"/>
        <end position="158"/>
    </location>
</feature>
<evidence type="ECO:0000313" key="3">
    <source>
        <dbReference type="EMBL" id="SEH02837.1"/>
    </source>
</evidence>
<dbReference type="EMBL" id="FNVT01000030">
    <property type="protein sequence ID" value="SEH02837.1"/>
    <property type="molecule type" value="Genomic_DNA"/>
</dbReference>
<feature type="domain" description="Coenzyme Q-binding protein COQ10 START" evidence="2">
    <location>
        <begin position="10"/>
        <end position="129"/>
    </location>
</feature>
<name>A0A1H6EY85_9ACTN</name>
<keyword evidence="4" id="KW-1185">Reference proteome</keyword>
<evidence type="ECO:0000259" key="2">
    <source>
        <dbReference type="Pfam" id="PF03364"/>
    </source>
</evidence>
<dbReference type="PANTHER" id="PTHR33824">
    <property type="entry name" value="POLYKETIDE CYCLASE/DEHYDRASE AND LIPID TRANSPORT SUPERFAMILY PROTEIN"/>
    <property type="match status" value="1"/>
</dbReference>
<feature type="compositionally biased region" description="Pro residues" evidence="1">
    <location>
        <begin position="183"/>
        <end position="205"/>
    </location>
</feature>
<dbReference type="InterPro" id="IPR047137">
    <property type="entry name" value="ORF3"/>
</dbReference>
<sequence length="205" mass="22966">MSTIEHSEDVNVPVRVAYNQWTQFESFPEFMEGVESVKQIGDTRTQWVAEIAGVKREFDAEITEQHPDERVAWRSTDRPHHAGVVTFHRIDDDTTRVTLQMEYDPEGFLETAGDWLQLVRMRVISDLKHFKQFIEARGGETGGWRGDVPGKHQREHESGSLLGDADDRVPPGTVGGDVFPPGGTLPPPGPVPPRNEPPEGPRPVL</sequence>
<protein>
    <submittedName>
        <fullName evidence="3">Polyketide cyclase / dehydrase and lipid transport</fullName>
    </submittedName>
</protein>
<gene>
    <name evidence="3" type="ORF">SAMN05444920_13061</name>
</gene>
<dbReference type="CDD" id="cd07817">
    <property type="entry name" value="SRPBCC_8"/>
    <property type="match status" value="1"/>
</dbReference>